<evidence type="ECO:0000313" key="2">
    <source>
        <dbReference type="EMBL" id="PHT27372.1"/>
    </source>
</evidence>
<feature type="region of interest" description="Disordered" evidence="1">
    <location>
        <begin position="55"/>
        <end position="92"/>
    </location>
</feature>
<dbReference type="Proteomes" id="UP000224567">
    <property type="component" value="Unassembled WGS sequence"/>
</dbReference>
<evidence type="ECO:0000313" key="3">
    <source>
        <dbReference type="Proteomes" id="UP000224567"/>
    </source>
</evidence>
<dbReference type="AlphaFoldDB" id="A0A2G2V311"/>
<sequence length="92" mass="10097">MSDNEDELQMDFLLDQSGGNAHDLMGMGFGLPTESEREDDPVDSFRKCVDQIQPFPENMQTKHYASGGKNDGGGGKGVRYGRGHGRGGRSRY</sequence>
<protein>
    <submittedName>
        <fullName evidence="2">Uncharacterized protein</fullName>
    </submittedName>
</protein>
<gene>
    <name evidence="2" type="ORF">CQW23_33024</name>
</gene>
<dbReference type="EMBL" id="MLFT02000446">
    <property type="protein sequence ID" value="PHT27372.1"/>
    <property type="molecule type" value="Genomic_DNA"/>
</dbReference>
<feature type="compositionally biased region" description="Gly residues" evidence="1">
    <location>
        <begin position="69"/>
        <end position="78"/>
    </location>
</feature>
<reference evidence="3" key="2">
    <citation type="journal article" date="2017" name="J. Anim. Genet.">
        <title>Multiple reference genome sequences of hot pepper reveal the massive evolution of plant disease resistance genes by retroduplication.</title>
        <authorList>
            <person name="Kim S."/>
            <person name="Park J."/>
            <person name="Yeom S.-I."/>
            <person name="Kim Y.-M."/>
            <person name="Seo E."/>
            <person name="Kim K.-T."/>
            <person name="Kim M.-S."/>
            <person name="Lee J.M."/>
            <person name="Cheong K."/>
            <person name="Shin H.-S."/>
            <person name="Kim S.-B."/>
            <person name="Han K."/>
            <person name="Lee J."/>
            <person name="Park M."/>
            <person name="Lee H.-A."/>
            <person name="Lee H.-Y."/>
            <person name="Lee Y."/>
            <person name="Oh S."/>
            <person name="Lee J.H."/>
            <person name="Choi E."/>
            <person name="Choi E."/>
            <person name="Lee S.E."/>
            <person name="Jeon J."/>
            <person name="Kim H."/>
            <person name="Choi G."/>
            <person name="Song H."/>
            <person name="Lee J."/>
            <person name="Lee S.-C."/>
            <person name="Kwon J.-K."/>
            <person name="Lee H.-Y."/>
            <person name="Koo N."/>
            <person name="Hong Y."/>
            <person name="Kim R.W."/>
            <person name="Kang W.-H."/>
            <person name="Huh J.H."/>
            <person name="Kang B.-C."/>
            <person name="Yang T.-J."/>
            <person name="Lee Y.-H."/>
            <person name="Bennetzen J.L."/>
            <person name="Choi D."/>
        </authorList>
    </citation>
    <scope>NUCLEOTIDE SEQUENCE [LARGE SCALE GENOMIC DNA]</scope>
    <source>
        <strain evidence="3">cv. PBC81</strain>
    </source>
</reference>
<dbReference type="OrthoDB" id="10056939at2759"/>
<evidence type="ECO:0000256" key="1">
    <source>
        <dbReference type="SAM" id="MobiDB-lite"/>
    </source>
</evidence>
<accession>A0A2G2V311</accession>
<name>A0A2G2V311_CAPBA</name>
<dbReference type="STRING" id="33114.A0A2G2V311"/>
<comment type="caution">
    <text evidence="2">The sequence shown here is derived from an EMBL/GenBank/DDBJ whole genome shotgun (WGS) entry which is preliminary data.</text>
</comment>
<feature type="compositionally biased region" description="Basic residues" evidence="1">
    <location>
        <begin position="79"/>
        <end position="92"/>
    </location>
</feature>
<keyword evidence="3" id="KW-1185">Reference proteome</keyword>
<proteinExistence type="predicted"/>
<reference evidence="2 3" key="1">
    <citation type="journal article" date="2017" name="Genome Biol.">
        <title>New reference genome sequences of hot pepper reveal the massive evolution of plant disease-resistance genes by retroduplication.</title>
        <authorList>
            <person name="Kim S."/>
            <person name="Park J."/>
            <person name="Yeom S.I."/>
            <person name="Kim Y.M."/>
            <person name="Seo E."/>
            <person name="Kim K.T."/>
            <person name="Kim M.S."/>
            <person name="Lee J.M."/>
            <person name="Cheong K."/>
            <person name="Shin H.S."/>
            <person name="Kim S.B."/>
            <person name="Han K."/>
            <person name="Lee J."/>
            <person name="Park M."/>
            <person name="Lee H.A."/>
            <person name="Lee H.Y."/>
            <person name="Lee Y."/>
            <person name="Oh S."/>
            <person name="Lee J.H."/>
            <person name="Choi E."/>
            <person name="Choi E."/>
            <person name="Lee S.E."/>
            <person name="Jeon J."/>
            <person name="Kim H."/>
            <person name="Choi G."/>
            <person name="Song H."/>
            <person name="Lee J."/>
            <person name="Lee S.C."/>
            <person name="Kwon J.K."/>
            <person name="Lee H.Y."/>
            <person name="Koo N."/>
            <person name="Hong Y."/>
            <person name="Kim R.W."/>
            <person name="Kang W.H."/>
            <person name="Huh J.H."/>
            <person name="Kang B.C."/>
            <person name="Yang T.J."/>
            <person name="Lee Y.H."/>
            <person name="Bennetzen J.L."/>
            <person name="Choi D."/>
        </authorList>
    </citation>
    <scope>NUCLEOTIDE SEQUENCE [LARGE SCALE GENOMIC DNA]</scope>
    <source>
        <strain evidence="3">cv. PBC81</strain>
    </source>
</reference>
<organism evidence="2 3">
    <name type="scientific">Capsicum baccatum</name>
    <name type="common">Peruvian pepper</name>
    <dbReference type="NCBI Taxonomy" id="33114"/>
    <lineage>
        <taxon>Eukaryota</taxon>
        <taxon>Viridiplantae</taxon>
        <taxon>Streptophyta</taxon>
        <taxon>Embryophyta</taxon>
        <taxon>Tracheophyta</taxon>
        <taxon>Spermatophyta</taxon>
        <taxon>Magnoliopsida</taxon>
        <taxon>eudicotyledons</taxon>
        <taxon>Gunneridae</taxon>
        <taxon>Pentapetalae</taxon>
        <taxon>asterids</taxon>
        <taxon>lamiids</taxon>
        <taxon>Solanales</taxon>
        <taxon>Solanaceae</taxon>
        <taxon>Solanoideae</taxon>
        <taxon>Capsiceae</taxon>
        <taxon>Capsicum</taxon>
    </lineage>
</organism>